<dbReference type="InterPro" id="IPR000873">
    <property type="entry name" value="AMP-dep_synth/lig_dom"/>
</dbReference>
<dbReference type="InterPro" id="IPR042099">
    <property type="entry name" value="ANL_N_sf"/>
</dbReference>
<dbReference type="GO" id="GO:0016020">
    <property type="term" value="C:membrane"/>
    <property type="evidence" value="ECO:0007669"/>
    <property type="project" value="TreeGrafter"/>
</dbReference>
<dbReference type="Pfam" id="PF00501">
    <property type="entry name" value="AMP-binding"/>
    <property type="match status" value="1"/>
</dbReference>
<dbReference type="PANTHER" id="PTHR43272:SF3">
    <property type="entry name" value="LONG CHAIN ACYL-COA SYNTHETASE 4"/>
    <property type="match status" value="1"/>
</dbReference>
<dbReference type="InterPro" id="IPR020845">
    <property type="entry name" value="AMP-binding_CS"/>
</dbReference>
<proteinExistence type="predicted"/>
<evidence type="ECO:0000313" key="3">
    <source>
        <dbReference type="Proteomes" id="UP001205105"/>
    </source>
</evidence>
<dbReference type="EMBL" id="JADXDR010000065">
    <property type="protein sequence ID" value="KAI7841263.1"/>
    <property type="molecule type" value="Genomic_DNA"/>
</dbReference>
<name>A0AAD5H548_9CHLO</name>
<dbReference type="GO" id="GO:0004467">
    <property type="term" value="F:long-chain fatty acid-CoA ligase activity"/>
    <property type="evidence" value="ECO:0007669"/>
    <property type="project" value="TreeGrafter"/>
</dbReference>
<evidence type="ECO:0000259" key="1">
    <source>
        <dbReference type="Pfam" id="PF00501"/>
    </source>
</evidence>
<accession>A0AAD5H548</accession>
<dbReference type="Proteomes" id="UP001205105">
    <property type="component" value="Unassembled WGS sequence"/>
</dbReference>
<dbReference type="SUPFAM" id="SSF56801">
    <property type="entry name" value="Acetyl-CoA synthetase-like"/>
    <property type="match status" value="1"/>
</dbReference>
<comment type="caution">
    <text evidence="2">The sequence shown here is derived from an EMBL/GenBank/DDBJ whole genome shotgun (WGS) entry which is preliminary data.</text>
</comment>
<dbReference type="AlphaFoldDB" id="A0AAD5H548"/>
<sequence length="379" mass="41008">MHNSLHNLHVARSCLIWSAFPFTPTGPKTLYDNWGEAVERYGPLPCLGRRSGTAYSYITFAEAGRLVADVASAMAHACNHNTVYCVPLYDVLGDNTVEYIIEHSESSIVFVAADKLPVLAKALTKVNLPRVETIVYWGEPSGLALQALQTIQGLSSLSGVHSFQDFAALGREHPAPPGKLCCCCCCYPRAPPKAEDICTIMYTSGTTGTPKARAGVGVLLTHRAVASEVQSLGSWMAARGFGPDDPNDVYLSFLPLAHIYGRCVEEGFLTSGKAVAYWSGEAKGIPADIRASQPTIFCSVPRVLERFEITVMDKASAAAVGGLRAQLSWHPVAAWAVKKDTPFKQWLFHTAFKLKLAALKAGSPWDKARGQQWGCVFSS</sequence>
<reference evidence="2" key="1">
    <citation type="submission" date="2020-11" db="EMBL/GenBank/DDBJ databases">
        <title>Chlorella ohadii genome sequencing and assembly.</title>
        <authorList>
            <person name="Murik O."/>
            <person name="Treves H."/>
            <person name="Kedem I."/>
            <person name="Shotland Y."/>
            <person name="Kaplan A."/>
        </authorList>
    </citation>
    <scope>NUCLEOTIDE SEQUENCE</scope>
    <source>
        <strain evidence="2">1</strain>
    </source>
</reference>
<dbReference type="PROSITE" id="PS00455">
    <property type="entry name" value="AMP_BINDING"/>
    <property type="match status" value="1"/>
</dbReference>
<dbReference type="Gene3D" id="3.40.50.12780">
    <property type="entry name" value="N-terminal domain of ligase-like"/>
    <property type="match status" value="1"/>
</dbReference>
<keyword evidence="3" id="KW-1185">Reference proteome</keyword>
<organism evidence="2 3">
    <name type="scientific">Chlorella ohadii</name>
    <dbReference type="NCBI Taxonomy" id="2649997"/>
    <lineage>
        <taxon>Eukaryota</taxon>
        <taxon>Viridiplantae</taxon>
        <taxon>Chlorophyta</taxon>
        <taxon>core chlorophytes</taxon>
        <taxon>Trebouxiophyceae</taxon>
        <taxon>Chlorellales</taxon>
        <taxon>Chlorellaceae</taxon>
        <taxon>Chlorella clade</taxon>
        <taxon>Chlorella</taxon>
    </lineage>
</organism>
<dbReference type="GO" id="GO:0005783">
    <property type="term" value="C:endoplasmic reticulum"/>
    <property type="evidence" value="ECO:0007669"/>
    <property type="project" value="TreeGrafter"/>
</dbReference>
<feature type="domain" description="AMP-dependent synthetase/ligase" evidence="1">
    <location>
        <begin position="73"/>
        <end position="325"/>
    </location>
</feature>
<dbReference type="PANTHER" id="PTHR43272">
    <property type="entry name" value="LONG-CHAIN-FATTY-ACID--COA LIGASE"/>
    <property type="match status" value="1"/>
</dbReference>
<gene>
    <name evidence="2" type="ORF">COHA_005036</name>
</gene>
<protein>
    <recommendedName>
        <fullName evidence="1">AMP-dependent synthetase/ligase domain-containing protein</fullName>
    </recommendedName>
</protein>
<evidence type="ECO:0000313" key="2">
    <source>
        <dbReference type="EMBL" id="KAI7841263.1"/>
    </source>
</evidence>